<evidence type="ECO:0000313" key="6">
    <source>
        <dbReference type="Proteomes" id="UP000234275"/>
    </source>
</evidence>
<proteinExistence type="predicted"/>
<dbReference type="Proteomes" id="UP000234275">
    <property type="component" value="Unassembled WGS sequence"/>
</dbReference>
<dbReference type="GeneID" id="36559613"/>
<accession>A0A2I2GLN0</accession>
<evidence type="ECO:0000259" key="4">
    <source>
        <dbReference type="Pfam" id="PF24476"/>
    </source>
</evidence>
<dbReference type="RefSeq" id="XP_024709084.1">
    <property type="nucleotide sequence ID" value="XM_024851915.1"/>
</dbReference>
<dbReference type="VEuPathDB" id="FungiDB:P170DRAFT_460138"/>
<dbReference type="AlphaFoldDB" id="A0A2I2GLN0"/>
<evidence type="ECO:0000256" key="3">
    <source>
        <dbReference type="SAM" id="SignalP"/>
    </source>
</evidence>
<dbReference type="EMBL" id="MSFO01000001">
    <property type="protein sequence ID" value="PLB53782.1"/>
    <property type="molecule type" value="Genomic_DNA"/>
</dbReference>
<feature type="chain" id="PRO_5014122699" description="DUF7580 domain-containing protein" evidence="3">
    <location>
        <begin position="20"/>
        <end position="522"/>
    </location>
</feature>
<dbReference type="PANTHER" id="PTHR35186:SF4">
    <property type="entry name" value="PRION-INHIBITION AND PROPAGATION HELO DOMAIN-CONTAINING PROTEIN"/>
    <property type="match status" value="1"/>
</dbReference>
<gene>
    <name evidence="5" type="ORF">P170DRAFT_460138</name>
</gene>
<feature type="region of interest" description="Disordered" evidence="2">
    <location>
        <begin position="136"/>
        <end position="157"/>
    </location>
</feature>
<dbReference type="Pfam" id="PF24476">
    <property type="entry name" value="DUF7580"/>
    <property type="match status" value="1"/>
</dbReference>
<protein>
    <recommendedName>
        <fullName evidence="4">DUF7580 domain-containing protein</fullName>
    </recommendedName>
</protein>
<dbReference type="InterPro" id="IPR056002">
    <property type="entry name" value="DUF7580"/>
</dbReference>
<feature type="signal peptide" evidence="3">
    <location>
        <begin position="1"/>
        <end position="19"/>
    </location>
</feature>
<dbReference type="OrthoDB" id="3565018at2759"/>
<feature type="coiled-coil region" evidence="1">
    <location>
        <begin position="175"/>
        <end position="202"/>
    </location>
</feature>
<reference evidence="5 6" key="1">
    <citation type="submission" date="2016-12" db="EMBL/GenBank/DDBJ databases">
        <title>The genomes of Aspergillus section Nigri reveals drivers in fungal speciation.</title>
        <authorList>
            <consortium name="DOE Joint Genome Institute"/>
            <person name="Vesth T.C."/>
            <person name="Nybo J."/>
            <person name="Theobald S."/>
            <person name="Brandl J."/>
            <person name="Frisvad J.C."/>
            <person name="Nielsen K.F."/>
            <person name="Lyhne E.K."/>
            <person name="Kogle M.E."/>
            <person name="Kuo A."/>
            <person name="Riley R."/>
            <person name="Clum A."/>
            <person name="Nolan M."/>
            <person name="Lipzen A."/>
            <person name="Salamov A."/>
            <person name="Henrissat B."/>
            <person name="Wiebenga A."/>
            <person name="De Vries R.P."/>
            <person name="Grigoriev I.V."/>
            <person name="Mortensen U.H."/>
            <person name="Andersen M.R."/>
            <person name="Baker S.E."/>
        </authorList>
    </citation>
    <scope>NUCLEOTIDE SEQUENCE [LARGE SCALE GENOMIC DNA]</scope>
    <source>
        <strain evidence="5 6">IBT 23096</strain>
    </source>
</reference>
<comment type="caution">
    <text evidence="5">The sequence shown here is derived from an EMBL/GenBank/DDBJ whole genome shotgun (WGS) entry which is preliminary data.</text>
</comment>
<dbReference type="STRING" id="1392250.A0A2I2GLN0"/>
<keyword evidence="1" id="KW-0175">Coiled coil</keyword>
<sequence>MATGVEAGLLIGTFSLLIALLENCENVSRPVGDFIHWRERQGVLITELKNLRISYEHVISYLLKPVVGPDELEAMVKDPSSDLWTSGSIAERLREKLGVIYSPVRTSNEEIAEILQDIASRLNIKSSQGVQIHTFETDRPLEASESGPATADTQPRKKKFEFRRRTLFAIKKKHIKMSLKRLKELTNRIDEWVQRAERTRDTVASHTSVSFIDTPEAIQDNATRIYMAYIRTTARKLSFDGECYKDIIDRVDIEFRTVQKLSSSNVQVEPPTAHVPAPHDDPSLPSLITDICQYIRQPTYPSFGFCLDGAGGLRVYPSSSAITQSTDQCQTLESILPRLQIRLPLEEVYSLAITIVASVFQLSHTPWLRRRWGKKDIAFLKASKKPHLPVDIQYPYLTRAFSIVGDQSDAKIASDRSSLLRLGILLLEIGFGESIEEVRHPDDLGNNSVADDEADRQTADRWFKDKSTCLLPAFRQAILTCLQEYLNPGANLNDPDYSNFIKKKVLLPLEDERLSMAFGVPG</sequence>
<feature type="domain" description="DUF7580" evidence="4">
    <location>
        <begin position="323"/>
        <end position="512"/>
    </location>
</feature>
<evidence type="ECO:0000313" key="5">
    <source>
        <dbReference type="EMBL" id="PLB53782.1"/>
    </source>
</evidence>
<name>A0A2I2GLN0_9EURO</name>
<keyword evidence="6" id="KW-1185">Reference proteome</keyword>
<evidence type="ECO:0000256" key="1">
    <source>
        <dbReference type="SAM" id="Coils"/>
    </source>
</evidence>
<organism evidence="5 6">
    <name type="scientific">Aspergillus steynii IBT 23096</name>
    <dbReference type="NCBI Taxonomy" id="1392250"/>
    <lineage>
        <taxon>Eukaryota</taxon>
        <taxon>Fungi</taxon>
        <taxon>Dikarya</taxon>
        <taxon>Ascomycota</taxon>
        <taxon>Pezizomycotina</taxon>
        <taxon>Eurotiomycetes</taxon>
        <taxon>Eurotiomycetidae</taxon>
        <taxon>Eurotiales</taxon>
        <taxon>Aspergillaceae</taxon>
        <taxon>Aspergillus</taxon>
        <taxon>Aspergillus subgen. Circumdati</taxon>
    </lineage>
</organism>
<dbReference type="PANTHER" id="PTHR35186">
    <property type="entry name" value="ANK_REP_REGION DOMAIN-CONTAINING PROTEIN"/>
    <property type="match status" value="1"/>
</dbReference>
<evidence type="ECO:0000256" key="2">
    <source>
        <dbReference type="SAM" id="MobiDB-lite"/>
    </source>
</evidence>
<keyword evidence="3" id="KW-0732">Signal</keyword>